<accession>A0ABS4WSK7</accession>
<evidence type="ECO:0000256" key="1">
    <source>
        <dbReference type="ARBA" id="ARBA00005662"/>
    </source>
</evidence>
<evidence type="ECO:0000256" key="2">
    <source>
        <dbReference type="SAM" id="MobiDB-lite"/>
    </source>
</evidence>
<sequence>MDGERTMTPPQRTRRRRAGRNLRRDRRWIGASLVVAVGSAALLGSQLAFATPEPPPVVAASAPALSDGVLDLGFAGDTMFGDGSAEKLAASGPMPLLAGVAPILDDFDYTIVNAEVPFTTIQTPANPGAKYTYASDPSDLAALREIGVDALNLGNNHAMDRGGEGLADTIRYAESDGLAAFGAGATRADASMPLVVRSAQLDVAVVSFGEDFGALHRSTDTTPGMLPLRLDRVEQAMRSARDNGADKVVAFVHWGNNYEDVNAQQRYWAGVFSDAGYDAVIGSGSHTLQEVEVLDGMPVVYGMGNFVFGAPGRFAAYGKPGLGAVVGLRWNHGGTGTVSVRVIATDNKIVDYVARPVPESDLSTARAIIGDAVTWHGDVATLRF</sequence>
<dbReference type="InterPro" id="IPR029052">
    <property type="entry name" value="Metallo-depent_PP-like"/>
</dbReference>
<dbReference type="EMBL" id="JAGIOA010000001">
    <property type="protein sequence ID" value="MBP2379128.1"/>
    <property type="molecule type" value="Genomic_DNA"/>
</dbReference>
<dbReference type="Pfam" id="PF09587">
    <property type="entry name" value="PGA_cap"/>
    <property type="match status" value="1"/>
</dbReference>
<dbReference type="CDD" id="cd07381">
    <property type="entry name" value="MPP_CapA"/>
    <property type="match status" value="1"/>
</dbReference>
<proteinExistence type="inferred from homology"/>
<name>A0ABS4WSK7_9MICO</name>
<dbReference type="RefSeq" id="WP_210098246.1">
    <property type="nucleotide sequence ID" value="NZ_BAAAIO010000003.1"/>
</dbReference>
<gene>
    <name evidence="4" type="ORF">JOF42_002623</name>
</gene>
<feature type="domain" description="Capsule synthesis protein CapA" evidence="3">
    <location>
        <begin position="71"/>
        <end position="310"/>
    </location>
</feature>
<evidence type="ECO:0000259" key="3">
    <source>
        <dbReference type="SMART" id="SM00854"/>
    </source>
</evidence>
<comment type="caution">
    <text evidence="4">The sequence shown here is derived from an EMBL/GenBank/DDBJ whole genome shotgun (WGS) entry which is preliminary data.</text>
</comment>
<evidence type="ECO:0000313" key="4">
    <source>
        <dbReference type="EMBL" id="MBP2379128.1"/>
    </source>
</evidence>
<keyword evidence="5" id="KW-1185">Reference proteome</keyword>
<dbReference type="PANTHER" id="PTHR33393:SF13">
    <property type="entry name" value="PGA BIOSYNTHESIS PROTEIN CAPA"/>
    <property type="match status" value="1"/>
</dbReference>
<dbReference type="Proteomes" id="UP000703720">
    <property type="component" value="Unassembled WGS sequence"/>
</dbReference>
<dbReference type="Gene3D" id="3.60.21.10">
    <property type="match status" value="1"/>
</dbReference>
<comment type="similarity">
    <text evidence="1">Belongs to the CapA family.</text>
</comment>
<dbReference type="InterPro" id="IPR019079">
    <property type="entry name" value="Capsule_synth_CapA"/>
</dbReference>
<dbReference type="SMART" id="SM00854">
    <property type="entry name" value="PGA_cap"/>
    <property type="match status" value="1"/>
</dbReference>
<protein>
    <submittedName>
        <fullName evidence="4">Poly-gamma-glutamate capsule biosynthesis protein CapA/YwtB (Metallophosphatase superfamily)</fullName>
    </submittedName>
</protein>
<evidence type="ECO:0000313" key="5">
    <source>
        <dbReference type="Proteomes" id="UP000703720"/>
    </source>
</evidence>
<dbReference type="InterPro" id="IPR052169">
    <property type="entry name" value="CW_Biosynth-Accessory"/>
</dbReference>
<feature type="region of interest" description="Disordered" evidence="2">
    <location>
        <begin position="1"/>
        <end position="20"/>
    </location>
</feature>
<organism evidence="4 5">
    <name type="scientific">Microbacterium phyllosphaerae</name>
    <dbReference type="NCBI Taxonomy" id="124798"/>
    <lineage>
        <taxon>Bacteria</taxon>
        <taxon>Bacillati</taxon>
        <taxon>Actinomycetota</taxon>
        <taxon>Actinomycetes</taxon>
        <taxon>Micrococcales</taxon>
        <taxon>Microbacteriaceae</taxon>
        <taxon>Microbacterium</taxon>
    </lineage>
</organism>
<dbReference type="SUPFAM" id="SSF56300">
    <property type="entry name" value="Metallo-dependent phosphatases"/>
    <property type="match status" value="1"/>
</dbReference>
<reference evidence="4 5" key="1">
    <citation type="submission" date="2021-03" db="EMBL/GenBank/DDBJ databases">
        <title>Sequencing the genomes of 1000 actinobacteria strains.</title>
        <authorList>
            <person name="Klenk H.-P."/>
        </authorList>
    </citation>
    <scope>NUCLEOTIDE SEQUENCE [LARGE SCALE GENOMIC DNA]</scope>
    <source>
        <strain evidence="4 5">DSM 13468</strain>
    </source>
</reference>
<dbReference type="PANTHER" id="PTHR33393">
    <property type="entry name" value="POLYGLUTAMINE SYNTHESIS ACCESSORY PROTEIN RV0574C-RELATED"/>
    <property type="match status" value="1"/>
</dbReference>